<dbReference type="Proteomes" id="UP000239430">
    <property type="component" value="Unassembled WGS sequence"/>
</dbReference>
<protein>
    <recommendedName>
        <fullName evidence="1">HD-GYP domain-containing protein</fullName>
    </recommendedName>
</protein>
<proteinExistence type="predicted"/>
<name>A0A9X7J2B9_9FIRM</name>
<gene>
    <name evidence="2" type="ORF">MOST_26450</name>
</gene>
<accession>A0A9X7J2B9</accession>
<dbReference type="EMBL" id="PVXL01000060">
    <property type="protein sequence ID" value="PRR71114.1"/>
    <property type="molecule type" value="Genomic_DNA"/>
</dbReference>
<dbReference type="Gene3D" id="1.10.3210.10">
    <property type="entry name" value="Hypothetical protein af1432"/>
    <property type="match status" value="1"/>
</dbReference>
<dbReference type="PROSITE" id="PS51832">
    <property type="entry name" value="HD_GYP"/>
    <property type="match status" value="1"/>
</dbReference>
<evidence type="ECO:0000313" key="2">
    <source>
        <dbReference type="EMBL" id="PRR71114.1"/>
    </source>
</evidence>
<organism evidence="2 3">
    <name type="scientific">Neomoorella stamsii</name>
    <dbReference type="NCBI Taxonomy" id="1266720"/>
    <lineage>
        <taxon>Bacteria</taxon>
        <taxon>Bacillati</taxon>
        <taxon>Bacillota</taxon>
        <taxon>Clostridia</taxon>
        <taxon>Neomoorellales</taxon>
        <taxon>Neomoorellaceae</taxon>
        <taxon>Neomoorella</taxon>
    </lineage>
</organism>
<keyword evidence="3" id="KW-1185">Reference proteome</keyword>
<comment type="caution">
    <text evidence="2">The sequence shown here is derived from an EMBL/GenBank/DDBJ whole genome shotgun (WGS) entry which is preliminary data.</text>
</comment>
<dbReference type="InterPro" id="IPR052020">
    <property type="entry name" value="Cyclic_di-GMP/3'3'-cGAMP_PDE"/>
</dbReference>
<evidence type="ECO:0000313" key="3">
    <source>
        <dbReference type="Proteomes" id="UP000239430"/>
    </source>
</evidence>
<dbReference type="SUPFAM" id="SSF109604">
    <property type="entry name" value="HD-domain/PDEase-like"/>
    <property type="match status" value="1"/>
</dbReference>
<dbReference type="PANTHER" id="PTHR45228">
    <property type="entry name" value="CYCLIC DI-GMP PHOSPHODIESTERASE TM_0186-RELATED"/>
    <property type="match status" value="1"/>
</dbReference>
<dbReference type="InterPro" id="IPR037522">
    <property type="entry name" value="HD_GYP_dom"/>
</dbReference>
<reference evidence="2 3" key="1">
    <citation type="submission" date="2018-03" db="EMBL/GenBank/DDBJ databases">
        <title>Genome sequence of Moorella stamsii DSM 26217.</title>
        <authorList>
            <person name="Poehlein A."/>
            <person name="Daniel R."/>
        </authorList>
    </citation>
    <scope>NUCLEOTIDE SEQUENCE [LARGE SCALE GENOMIC DNA]</scope>
    <source>
        <strain evidence="3">DSM 26217</strain>
    </source>
</reference>
<feature type="domain" description="HD-GYP" evidence="1">
    <location>
        <begin position="20"/>
        <end position="88"/>
    </location>
</feature>
<evidence type="ECO:0000259" key="1">
    <source>
        <dbReference type="PROSITE" id="PS51832"/>
    </source>
</evidence>
<dbReference type="AlphaFoldDB" id="A0A9X7J2B9"/>
<sequence>MKEIYKKADDLMYQEKLNLGASARSKIVNALLTALSERDYITEGHARRMQKLCQELGEKVGLSAQQLANLSLLAQVHDLGKVGIPDRT</sequence>
<dbReference type="RefSeq" id="WP_054937065.1">
    <property type="nucleotide sequence ID" value="NZ_PVXL01000060.1"/>
</dbReference>